<name>A0A060C0K4_9MICC</name>
<evidence type="ECO:0000256" key="1">
    <source>
        <dbReference type="SAM" id="MobiDB-lite"/>
    </source>
</evidence>
<proteinExistence type="predicted"/>
<feature type="region of interest" description="Disordered" evidence="1">
    <location>
        <begin position="90"/>
        <end position="118"/>
    </location>
</feature>
<dbReference type="AlphaFoldDB" id="A0A060C0K4"/>
<dbReference type="SUPFAM" id="SSF53756">
    <property type="entry name" value="UDP-Glycosyltransferase/glycogen phosphorylase"/>
    <property type="match status" value="1"/>
</dbReference>
<sequence length="118" mass="12627">MASVGTYHHPFDRFVDWLEPWTGERGAQVVFQHGSTRPIEGATNLTMMAPDELLEHYRRADVVVLQGGAGGVMDARRAGRIPIVVPRVPVGHEVVDGPPGGAGAPSGRDGPGPRRRDA</sequence>
<dbReference type="Gene3D" id="3.40.50.2000">
    <property type="entry name" value="Glycogen Phosphorylase B"/>
    <property type="match status" value="1"/>
</dbReference>
<protein>
    <submittedName>
        <fullName evidence="2">CAZy families GT1 protein</fullName>
    </submittedName>
</protein>
<reference evidence="2" key="1">
    <citation type="journal article" date="2013" name="Environ. Microbiol.">
        <title>Seasonally variable intestinal metagenomes of the red palm weevil (Rhynchophorus ferrugineus).</title>
        <authorList>
            <person name="Jia S."/>
            <person name="Zhang X."/>
            <person name="Zhang G."/>
            <person name="Yin A."/>
            <person name="Zhang S."/>
            <person name="Li F."/>
            <person name="Wang L."/>
            <person name="Zhao D."/>
            <person name="Yun Q."/>
            <person name="Tala"/>
            <person name="Wang J."/>
            <person name="Sun G."/>
            <person name="Baabdullah M."/>
            <person name="Yu X."/>
            <person name="Hu S."/>
            <person name="Al-Mssallem I.S."/>
            <person name="Yu J."/>
        </authorList>
    </citation>
    <scope>NUCLEOTIDE SEQUENCE</scope>
</reference>
<evidence type="ECO:0000313" key="2">
    <source>
        <dbReference type="EMBL" id="AIA88417.1"/>
    </source>
</evidence>
<accession>A0A060C0K4</accession>
<organism evidence="2">
    <name type="scientific">uncultured Rothia sp</name>
    <dbReference type="NCBI Taxonomy" id="316088"/>
    <lineage>
        <taxon>Bacteria</taxon>
        <taxon>Bacillati</taxon>
        <taxon>Actinomycetota</taxon>
        <taxon>Actinomycetes</taxon>
        <taxon>Micrococcales</taxon>
        <taxon>Micrococcaceae</taxon>
        <taxon>Rothia</taxon>
        <taxon>environmental samples</taxon>
    </lineage>
</organism>
<dbReference type="EMBL" id="KF121133">
    <property type="protein sequence ID" value="AIA88417.1"/>
    <property type="molecule type" value="Genomic_DNA"/>
</dbReference>